<comment type="caution">
    <text evidence="1">The sequence shown here is derived from an EMBL/GenBank/DDBJ whole genome shotgun (WGS) entry which is preliminary data.</text>
</comment>
<reference evidence="1 2" key="1">
    <citation type="submission" date="2023-08" db="EMBL/GenBank/DDBJ databases">
        <title>Black Yeasts Isolated from many extreme environments.</title>
        <authorList>
            <person name="Coleine C."/>
            <person name="Stajich J.E."/>
            <person name="Selbmann L."/>
        </authorList>
    </citation>
    <scope>NUCLEOTIDE SEQUENCE [LARGE SCALE GENOMIC DNA]</scope>
    <source>
        <strain evidence="1 2">CCFEE 5885</strain>
    </source>
</reference>
<dbReference type="InterPro" id="IPR006175">
    <property type="entry name" value="YjgF/YER057c/UK114"/>
</dbReference>
<dbReference type="Pfam" id="PF01042">
    <property type="entry name" value="Ribonuc_L-PSP"/>
    <property type="match status" value="1"/>
</dbReference>
<dbReference type="EMBL" id="JAVRRG010000087">
    <property type="protein sequence ID" value="KAK5087554.1"/>
    <property type="molecule type" value="Genomic_DNA"/>
</dbReference>
<dbReference type="PANTHER" id="PTHR43857:SF1">
    <property type="entry name" value="YJGH FAMILY PROTEIN"/>
    <property type="match status" value="1"/>
</dbReference>
<evidence type="ECO:0000313" key="1">
    <source>
        <dbReference type="EMBL" id="KAK5087554.1"/>
    </source>
</evidence>
<keyword evidence="2" id="KW-1185">Reference proteome</keyword>
<dbReference type="PANTHER" id="PTHR43857">
    <property type="entry name" value="BLR7761 PROTEIN"/>
    <property type="match status" value="1"/>
</dbReference>
<sequence>MSSLEYGVYPGFGEQARDNLSYSQAVRLGDRIEISGQGGWDPLAPHPEFNKSIQEETSQAFKNVETALQTVGGKGWSQVYRVNSYHAEITPEMTAAMTENFRKYMPDHKPIWTETGSHQLGAPGMRVEIEVMAYDPEGASEATK</sequence>
<evidence type="ECO:0000313" key="2">
    <source>
        <dbReference type="Proteomes" id="UP001345013"/>
    </source>
</evidence>
<dbReference type="Proteomes" id="UP001345013">
    <property type="component" value="Unassembled WGS sequence"/>
</dbReference>
<accession>A0ABR0K5I4</accession>
<protein>
    <submittedName>
        <fullName evidence="1">Uncharacterized protein</fullName>
    </submittedName>
</protein>
<gene>
    <name evidence="1" type="ORF">LTR24_006594</name>
</gene>
<dbReference type="CDD" id="cd06152">
    <property type="entry name" value="YjgF_YER057c_UK114_like_4"/>
    <property type="match status" value="1"/>
</dbReference>
<dbReference type="Gene3D" id="3.30.1330.40">
    <property type="entry name" value="RutC-like"/>
    <property type="match status" value="1"/>
</dbReference>
<dbReference type="SUPFAM" id="SSF55298">
    <property type="entry name" value="YjgF-like"/>
    <property type="match status" value="1"/>
</dbReference>
<proteinExistence type="predicted"/>
<name>A0ABR0K5I4_9EURO</name>
<dbReference type="InterPro" id="IPR035959">
    <property type="entry name" value="RutC-like_sf"/>
</dbReference>
<organism evidence="1 2">
    <name type="scientific">Lithohypha guttulata</name>
    <dbReference type="NCBI Taxonomy" id="1690604"/>
    <lineage>
        <taxon>Eukaryota</taxon>
        <taxon>Fungi</taxon>
        <taxon>Dikarya</taxon>
        <taxon>Ascomycota</taxon>
        <taxon>Pezizomycotina</taxon>
        <taxon>Eurotiomycetes</taxon>
        <taxon>Chaetothyriomycetidae</taxon>
        <taxon>Chaetothyriales</taxon>
        <taxon>Trichomeriaceae</taxon>
        <taxon>Lithohypha</taxon>
    </lineage>
</organism>